<proteinExistence type="predicted"/>
<name>A0A848QNB3_9SPHN</name>
<dbReference type="InterPro" id="IPR001995">
    <property type="entry name" value="Peptidase_A2_cat"/>
</dbReference>
<evidence type="ECO:0000313" key="5">
    <source>
        <dbReference type="Proteomes" id="UP000561181"/>
    </source>
</evidence>
<protein>
    <recommendedName>
        <fullName evidence="3">Peptidase A2 domain-containing protein</fullName>
    </recommendedName>
</protein>
<dbReference type="GO" id="GO:0006508">
    <property type="term" value="P:proteolysis"/>
    <property type="evidence" value="ECO:0007669"/>
    <property type="project" value="InterPro"/>
</dbReference>
<reference evidence="4 5" key="1">
    <citation type="submission" date="2020-04" db="EMBL/GenBank/DDBJ databases">
        <authorList>
            <person name="Liu A."/>
        </authorList>
    </citation>
    <scope>NUCLEOTIDE SEQUENCE [LARGE SCALE GENOMIC DNA]</scope>
    <source>
        <strain evidence="4 5">RZ02</strain>
    </source>
</reference>
<evidence type="ECO:0000256" key="2">
    <source>
        <dbReference type="SAM" id="SignalP"/>
    </source>
</evidence>
<dbReference type="CDD" id="cd05483">
    <property type="entry name" value="retropepsin_like_bacteria"/>
    <property type="match status" value="1"/>
</dbReference>
<evidence type="ECO:0000313" key="4">
    <source>
        <dbReference type="EMBL" id="NMW30588.1"/>
    </source>
</evidence>
<dbReference type="RefSeq" id="WP_170009389.1">
    <property type="nucleotide sequence ID" value="NZ_JABCRE010000002.1"/>
</dbReference>
<dbReference type="GO" id="GO:0004190">
    <property type="term" value="F:aspartic-type endopeptidase activity"/>
    <property type="evidence" value="ECO:0007669"/>
    <property type="project" value="InterPro"/>
</dbReference>
<feature type="signal peptide" evidence="2">
    <location>
        <begin position="1"/>
        <end position="27"/>
    </location>
</feature>
<dbReference type="Proteomes" id="UP000561181">
    <property type="component" value="Unassembled WGS sequence"/>
</dbReference>
<dbReference type="EMBL" id="JABCRE010000002">
    <property type="protein sequence ID" value="NMW30588.1"/>
    <property type="molecule type" value="Genomic_DNA"/>
</dbReference>
<dbReference type="InterPro" id="IPR001969">
    <property type="entry name" value="Aspartic_peptidase_AS"/>
</dbReference>
<evidence type="ECO:0000259" key="3">
    <source>
        <dbReference type="PROSITE" id="PS50175"/>
    </source>
</evidence>
<comment type="caution">
    <text evidence="4">The sequence shown here is derived from an EMBL/GenBank/DDBJ whole genome shotgun (WGS) entry which is preliminary data.</text>
</comment>
<dbReference type="PROSITE" id="PS00141">
    <property type="entry name" value="ASP_PROTEASE"/>
    <property type="match status" value="1"/>
</dbReference>
<keyword evidence="2" id="KW-0732">Signal</keyword>
<organism evidence="4 5">
    <name type="scientific">Pontixanthobacter rizhaonensis</name>
    <dbReference type="NCBI Taxonomy" id="2730337"/>
    <lineage>
        <taxon>Bacteria</taxon>
        <taxon>Pseudomonadati</taxon>
        <taxon>Pseudomonadota</taxon>
        <taxon>Alphaproteobacteria</taxon>
        <taxon>Sphingomonadales</taxon>
        <taxon>Erythrobacteraceae</taxon>
        <taxon>Pontixanthobacter</taxon>
    </lineage>
</organism>
<feature type="chain" id="PRO_5032345941" description="Peptidase A2 domain-containing protein" evidence="2">
    <location>
        <begin position="28"/>
        <end position="342"/>
    </location>
</feature>
<dbReference type="InterPro" id="IPR034122">
    <property type="entry name" value="Retropepsin-like_bacterial"/>
</dbReference>
<feature type="domain" description="Peptidase A2" evidence="3">
    <location>
        <begin position="85"/>
        <end position="163"/>
    </location>
</feature>
<evidence type="ECO:0000256" key="1">
    <source>
        <dbReference type="ARBA" id="ARBA00022801"/>
    </source>
</evidence>
<dbReference type="PROSITE" id="PS50175">
    <property type="entry name" value="ASP_PROT_RETROV"/>
    <property type="match status" value="1"/>
</dbReference>
<sequence length="342" mass="37066">MNYVIVWPTKPETIMSIIATLAAAALASQPTVPSLAESTAVESDAVSATNADAAAQTIAPDVVEGQADHHKRMTIPVTIEGEGPFNFMIDTGAQATVVTRRLAERLALAPAGRATVVGMAGRKAVDLFALNGLEFAERVFDNIEAPMLEARNIGADGILGLDSLQDLRVMIDFRDNTIAVNDARELGGNRGYEIIVRARHKLGRLIITDAKIDGVKTAVVIDTGAQNSFGNLALKRKMRTRNDDIVTSTDVLGVQLTGNRSIARSVRIQTMQLENMPITFTDSPAFAALNLNKRPALILGMRDLRLLNRIAIDFEKRQVLFDIPKNGKRRSRIPLNFDGSGL</sequence>
<keyword evidence="1" id="KW-0378">Hydrolase</keyword>
<dbReference type="AlphaFoldDB" id="A0A848QNB3"/>
<dbReference type="SUPFAM" id="SSF50630">
    <property type="entry name" value="Acid proteases"/>
    <property type="match status" value="2"/>
</dbReference>
<keyword evidence="5" id="KW-1185">Reference proteome</keyword>
<dbReference type="Gene3D" id="2.40.70.10">
    <property type="entry name" value="Acid Proteases"/>
    <property type="match status" value="2"/>
</dbReference>
<dbReference type="Pfam" id="PF13650">
    <property type="entry name" value="Asp_protease_2"/>
    <property type="match status" value="2"/>
</dbReference>
<gene>
    <name evidence="4" type="ORF">HKD42_00730</name>
</gene>
<dbReference type="InterPro" id="IPR021109">
    <property type="entry name" value="Peptidase_aspartic_dom_sf"/>
</dbReference>
<accession>A0A848QNB3</accession>